<dbReference type="EMBL" id="BJYR01000046">
    <property type="protein sequence ID" value="GEO02302.1"/>
    <property type="molecule type" value="Genomic_DNA"/>
</dbReference>
<dbReference type="InterPro" id="IPR014440">
    <property type="entry name" value="HCCAis_GSTk"/>
</dbReference>
<dbReference type="GO" id="GO:0018845">
    <property type="term" value="F:2-hydroxychromene-2-carboxylate isomerase activity"/>
    <property type="evidence" value="ECO:0007669"/>
    <property type="project" value="UniProtKB-UniRule"/>
</dbReference>
<dbReference type="PIRSF" id="PIRSF006386">
    <property type="entry name" value="HCCAis_GSTk"/>
    <property type="match status" value="1"/>
</dbReference>
<evidence type="ECO:0000259" key="3">
    <source>
        <dbReference type="Pfam" id="PF01323"/>
    </source>
</evidence>
<comment type="catalytic activity">
    <reaction evidence="1">
        <text>2-hydroxychromene-2-carboxylate = (3E)-4-(2-hydroxyphenyl)-2-oxobut-3-enoate</text>
        <dbReference type="Rhea" id="RHEA:27401"/>
        <dbReference type="ChEBI" id="CHEBI:59350"/>
        <dbReference type="ChEBI" id="CHEBI:59353"/>
        <dbReference type="EC" id="5.99.1.4"/>
    </reaction>
</comment>
<feature type="domain" description="DSBA-like thioredoxin" evidence="3">
    <location>
        <begin position="4"/>
        <end position="198"/>
    </location>
</feature>
<keyword evidence="5" id="KW-1185">Reference proteome</keyword>
<proteinExistence type="inferred from homology"/>
<comment type="caution">
    <text evidence="4">The sequence shown here is derived from an EMBL/GenBank/DDBJ whole genome shotgun (WGS) entry which is preliminary data.</text>
</comment>
<comment type="similarity">
    <text evidence="1">Belongs to the GST superfamily. NadH family.</text>
</comment>
<reference evidence="4 5" key="1">
    <citation type="submission" date="2019-07" db="EMBL/GenBank/DDBJ databases">
        <title>Whole genome shotgun sequence of Novosphingobium sediminis NBRC 106119.</title>
        <authorList>
            <person name="Hosoyama A."/>
            <person name="Uohara A."/>
            <person name="Ohji S."/>
            <person name="Ichikawa N."/>
        </authorList>
    </citation>
    <scope>NUCLEOTIDE SEQUENCE [LARGE SCALE GENOMIC DNA]</scope>
    <source>
        <strain evidence="4 5">NBRC 106119</strain>
    </source>
</reference>
<evidence type="ECO:0000313" key="5">
    <source>
        <dbReference type="Proteomes" id="UP000321464"/>
    </source>
</evidence>
<dbReference type="PANTHER" id="PTHR42943">
    <property type="entry name" value="GLUTATHIONE S-TRANSFERASE KAPPA"/>
    <property type="match status" value="1"/>
</dbReference>
<organism evidence="4 5">
    <name type="scientific">Novosphingobium sediminis</name>
    <dbReference type="NCBI Taxonomy" id="707214"/>
    <lineage>
        <taxon>Bacteria</taxon>
        <taxon>Pseudomonadati</taxon>
        <taxon>Pseudomonadota</taxon>
        <taxon>Alphaproteobacteria</taxon>
        <taxon>Sphingomonadales</taxon>
        <taxon>Sphingomonadaceae</taxon>
        <taxon>Novosphingobium</taxon>
    </lineage>
</organism>
<dbReference type="Pfam" id="PF01323">
    <property type="entry name" value="DSBA"/>
    <property type="match status" value="1"/>
</dbReference>
<dbReference type="InterPro" id="IPR036249">
    <property type="entry name" value="Thioredoxin-like_sf"/>
</dbReference>
<dbReference type="GO" id="GO:0004364">
    <property type="term" value="F:glutathione transferase activity"/>
    <property type="evidence" value="ECO:0007669"/>
    <property type="project" value="TreeGrafter"/>
</dbReference>
<accession>A0A512ARJ9</accession>
<evidence type="ECO:0000256" key="1">
    <source>
        <dbReference type="PIRNR" id="PIRNR006386"/>
    </source>
</evidence>
<evidence type="ECO:0000256" key="2">
    <source>
        <dbReference type="PIRSR" id="PIRSR006386-1"/>
    </source>
</evidence>
<dbReference type="AlphaFoldDB" id="A0A512ARJ9"/>
<dbReference type="CDD" id="cd03022">
    <property type="entry name" value="DsbA_HCCA_Iso"/>
    <property type="match status" value="1"/>
</dbReference>
<dbReference type="SUPFAM" id="SSF52833">
    <property type="entry name" value="Thioredoxin-like"/>
    <property type="match status" value="1"/>
</dbReference>
<dbReference type="InterPro" id="IPR044087">
    <property type="entry name" value="NahD-like"/>
</dbReference>
<dbReference type="EC" id="5.99.1.4" evidence="1"/>
<dbReference type="Gene3D" id="3.40.30.10">
    <property type="entry name" value="Glutaredoxin"/>
    <property type="match status" value="1"/>
</dbReference>
<dbReference type="Proteomes" id="UP000321464">
    <property type="component" value="Unassembled WGS sequence"/>
</dbReference>
<name>A0A512ARJ9_9SPHN</name>
<sequence length="204" mass="22156">MIADFYFGVGSRYSYLASTQLAALEAETGVKFNWLAVDSAQLIATAHGGRSPFAGTNGSGQYDWGYRQKDAEAWAALYGVPFREPHGRLALDPNLLSLACTAARGLGVAEAYAHALLRAVFADDLPAVDRAVCITCASRAGLDRDAFANALDDENTWKERERVTAKAIEQGAFGVPTFVVNERLFWGNDRIVLLRHALLQTGPF</sequence>
<keyword evidence="1 4" id="KW-0413">Isomerase</keyword>
<dbReference type="InterPro" id="IPR051924">
    <property type="entry name" value="GST_Kappa/NadH"/>
</dbReference>
<feature type="active site" description="Nucleophile" evidence="2">
    <location>
        <position position="11"/>
    </location>
</feature>
<gene>
    <name evidence="4" type="ORF">NSE01_41340</name>
</gene>
<dbReference type="RefSeq" id="WP_066652294.1">
    <property type="nucleotide sequence ID" value="NZ_BJYR01000046.1"/>
</dbReference>
<dbReference type="PANTHER" id="PTHR42943:SF2">
    <property type="entry name" value="GLUTATHIONE S-TRANSFERASE KAPPA 1"/>
    <property type="match status" value="1"/>
</dbReference>
<dbReference type="GO" id="GO:0004602">
    <property type="term" value="F:glutathione peroxidase activity"/>
    <property type="evidence" value="ECO:0007669"/>
    <property type="project" value="TreeGrafter"/>
</dbReference>
<dbReference type="GO" id="GO:0006749">
    <property type="term" value="P:glutathione metabolic process"/>
    <property type="evidence" value="ECO:0007669"/>
    <property type="project" value="TreeGrafter"/>
</dbReference>
<dbReference type="InterPro" id="IPR001853">
    <property type="entry name" value="DSBA-like_thioredoxin_dom"/>
</dbReference>
<protein>
    <recommendedName>
        <fullName evidence="1">2-hydroxychromene-2-carboxylate isomerase</fullName>
        <ecNumber evidence="1">5.99.1.4</ecNumber>
    </recommendedName>
</protein>
<dbReference type="GO" id="GO:1901170">
    <property type="term" value="P:naphthalene catabolic process"/>
    <property type="evidence" value="ECO:0007669"/>
    <property type="project" value="InterPro"/>
</dbReference>
<evidence type="ECO:0000313" key="4">
    <source>
        <dbReference type="EMBL" id="GEO02302.1"/>
    </source>
</evidence>